<sequence length="79" mass="8652">MLPGSFRVMLPKPYLGPTPEESGDPGWSNCFVPEHPDDDLPMTLPTFKLLPDYPHLDPSDASGSGVQPFQVLLEDLSIT</sequence>
<dbReference type="EMBL" id="BLLF01007153">
    <property type="protein sequence ID" value="GFH32801.1"/>
    <property type="molecule type" value="Genomic_DNA"/>
</dbReference>
<accession>A0A6A0AKH1</accession>
<gene>
    <name evidence="2" type="ORF">HaLaN_32082</name>
</gene>
<comment type="caution">
    <text evidence="2">The sequence shown here is derived from an EMBL/GenBank/DDBJ whole genome shotgun (WGS) entry which is preliminary data.</text>
</comment>
<feature type="region of interest" description="Disordered" evidence="1">
    <location>
        <begin position="1"/>
        <end position="34"/>
    </location>
</feature>
<proteinExistence type="predicted"/>
<dbReference type="AlphaFoldDB" id="A0A6A0AKH1"/>
<evidence type="ECO:0000313" key="3">
    <source>
        <dbReference type="Proteomes" id="UP000485058"/>
    </source>
</evidence>
<keyword evidence="3" id="KW-1185">Reference proteome</keyword>
<organism evidence="2 3">
    <name type="scientific">Haematococcus lacustris</name>
    <name type="common">Green alga</name>
    <name type="synonym">Haematococcus pluvialis</name>
    <dbReference type="NCBI Taxonomy" id="44745"/>
    <lineage>
        <taxon>Eukaryota</taxon>
        <taxon>Viridiplantae</taxon>
        <taxon>Chlorophyta</taxon>
        <taxon>core chlorophytes</taxon>
        <taxon>Chlorophyceae</taxon>
        <taxon>CS clade</taxon>
        <taxon>Chlamydomonadales</taxon>
        <taxon>Haematococcaceae</taxon>
        <taxon>Haematococcus</taxon>
    </lineage>
</organism>
<evidence type="ECO:0000256" key="1">
    <source>
        <dbReference type="SAM" id="MobiDB-lite"/>
    </source>
</evidence>
<protein>
    <submittedName>
        <fullName evidence="2">Uncharacterized protein</fullName>
    </submittedName>
</protein>
<name>A0A6A0AKH1_HAELA</name>
<reference evidence="2 3" key="1">
    <citation type="submission" date="2020-02" db="EMBL/GenBank/DDBJ databases">
        <title>Draft genome sequence of Haematococcus lacustris strain NIES-144.</title>
        <authorList>
            <person name="Morimoto D."/>
            <person name="Nakagawa S."/>
            <person name="Yoshida T."/>
            <person name="Sawayama S."/>
        </authorList>
    </citation>
    <scope>NUCLEOTIDE SEQUENCE [LARGE SCALE GENOMIC DNA]</scope>
    <source>
        <strain evidence="2 3">NIES-144</strain>
    </source>
</reference>
<evidence type="ECO:0000313" key="2">
    <source>
        <dbReference type="EMBL" id="GFH32801.1"/>
    </source>
</evidence>
<dbReference type="Proteomes" id="UP000485058">
    <property type="component" value="Unassembled WGS sequence"/>
</dbReference>